<dbReference type="InterPro" id="IPR010941">
    <property type="entry name" value="PhaC_N"/>
</dbReference>
<feature type="region of interest" description="Disordered" evidence="3">
    <location>
        <begin position="1"/>
        <end position="45"/>
    </location>
</feature>
<dbReference type="AlphaFoldDB" id="C7RJ17"/>
<sequence>MTTPTDDRRAITPSSSNGPSAPSPSQEALEPAAASRQAGALGARPGRRIGDRALYESEWLENADRMTNAAIAHATGGISPTSVAMDLFGWMAHLASSPGKQFELGQKAVRKALRLGRYAATCAADPGATPCIEPLAQDHRFEHEAWQRFPYNVIYQAFLLDQQWWHNATTGVRGVSKHNEEAVSFITRQVLDMFSPSNIPFLNPEIVQTTLAEGGANLLRGAQNFAEDLRRGIRGEPPAGTETFQVGKNLAVTPGKVVYRNRLMELIQYTPTTASVQREPVLMQSAWMMKYYILDLSPHNSLVKYLVDRGHTVFMISWLNPRPEDRDLGLEDYRKLGTMAAIDAISNILPDRKIHAVGYCLGGILLTIAAATMARDGDDRLASVTLFTTMTDFTEVGEINVFMDAGEVTMLEDIMWQKGYLDHKQISGGFQLLKSADLIWSKMVREYYLGNREPMFDLMAWNADGTRMPYRQHSEVLRRLYVDNELFEGKYMVGGRAISISNIHCPIFAVAAVADHVAPWHSVYKLHLQSDATELSFVLTSGGHNVGIVNEPGRPRRKFQMATCKEGERCLDAETWKAQTPVTQGSWWPAWDQWLTQHSSGGATPPIMGAPDKGYEPLCDAPGTYVHQK</sequence>
<feature type="compositionally biased region" description="Basic and acidic residues" evidence="3">
    <location>
        <begin position="1"/>
        <end position="10"/>
    </location>
</feature>
<dbReference type="eggNOG" id="COG3243">
    <property type="taxonomic scope" value="Bacteria"/>
</dbReference>
<proteinExistence type="predicted"/>
<keyword evidence="1" id="KW-0808">Transferase</keyword>
<feature type="compositionally biased region" description="Low complexity" evidence="3">
    <location>
        <begin position="32"/>
        <end position="44"/>
    </location>
</feature>
<dbReference type="EMBL" id="CP001715">
    <property type="protein sequence ID" value="ACV33503.1"/>
    <property type="molecule type" value="Genomic_DNA"/>
</dbReference>
<dbReference type="HOGENOM" id="CLU_017387_2_1_4"/>
<dbReference type="PANTHER" id="PTHR36837:SF5">
    <property type="entry name" value="POLY-3-HYDROXYBUTYRATE SYNTHASE"/>
    <property type="match status" value="1"/>
</dbReference>
<feature type="domain" description="Poly-beta-hydroxybutyrate polymerase N-terminal" evidence="5">
    <location>
        <begin position="63"/>
        <end position="100"/>
    </location>
</feature>
<evidence type="ECO:0000313" key="6">
    <source>
        <dbReference type="EMBL" id="ACV33503.1"/>
    </source>
</evidence>
<accession>C7RJ17</accession>
<dbReference type="STRING" id="522306.CAP2UW1_0143"/>
<evidence type="ECO:0000259" key="5">
    <source>
        <dbReference type="Pfam" id="PF12551"/>
    </source>
</evidence>
<dbReference type="SUPFAM" id="SSF53474">
    <property type="entry name" value="alpha/beta-Hydrolases"/>
    <property type="match status" value="1"/>
</dbReference>
<dbReference type="GO" id="GO:0042619">
    <property type="term" value="P:poly-hydroxybutyrate biosynthetic process"/>
    <property type="evidence" value="ECO:0007669"/>
    <property type="project" value="InterPro"/>
</dbReference>
<dbReference type="GO" id="GO:0016746">
    <property type="term" value="F:acyltransferase activity"/>
    <property type="evidence" value="ECO:0007669"/>
    <property type="project" value="UniProtKB-KW"/>
</dbReference>
<dbReference type="InterPro" id="IPR051321">
    <property type="entry name" value="PHA/PHB_synthase"/>
</dbReference>
<gene>
    <name evidence="6" type="ordered locus">CAP2UW1_0143</name>
</gene>
<evidence type="ECO:0000256" key="2">
    <source>
        <dbReference type="ARBA" id="ARBA00023315"/>
    </source>
</evidence>
<dbReference type="PANTHER" id="PTHR36837">
    <property type="entry name" value="POLY(3-HYDROXYALKANOATE) POLYMERASE SUBUNIT PHAC"/>
    <property type="match status" value="1"/>
</dbReference>
<reference evidence="6" key="1">
    <citation type="submission" date="2009-08" db="EMBL/GenBank/DDBJ databases">
        <authorList>
            <consortium name="US DOE Joint Genome Institute"/>
            <person name="Lucas S."/>
            <person name="Copeland A."/>
            <person name="Lapidus A."/>
            <person name="Glavina del Rio T."/>
            <person name="Dalin E."/>
            <person name="Tice H."/>
            <person name="Bruce D."/>
            <person name="Barry K."/>
            <person name="Pitluck S."/>
            <person name="Lowry S."/>
            <person name="Larimer F."/>
            <person name="Land M."/>
            <person name="Hauser L."/>
            <person name="Kyrpides N."/>
            <person name="Ivanova N."/>
            <person name="McMahon K.D."/>
            <person name="Hugenholtz P."/>
        </authorList>
    </citation>
    <scope>NUCLEOTIDE SEQUENCE</scope>
    <source>
        <strain evidence="6">UW-1</strain>
    </source>
</reference>
<feature type="domain" description="Poly-beta-hydroxybutyrate polymerase N-terminal" evidence="4">
    <location>
        <begin position="137"/>
        <end position="306"/>
    </location>
</feature>
<dbReference type="Gene3D" id="3.40.50.1820">
    <property type="entry name" value="alpha/beta hydrolase"/>
    <property type="match status" value="1"/>
</dbReference>
<evidence type="ECO:0000256" key="3">
    <source>
        <dbReference type="SAM" id="MobiDB-lite"/>
    </source>
</evidence>
<organism evidence="6">
    <name type="scientific">Accumulibacter regalis</name>
    <dbReference type="NCBI Taxonomy" id="522306"/>
    <lineage>
        <taxon>Bacteria</taxon>
        <taxon>Pseudomonadati</taxon>
        <taxon>Pseudomonadota</taxon>
        <taxon>Betaproteobacteria</taxon>
        <taxon>Candidatus Accumulibacter</taxon>
    </lineage>
</organism>
<feature type="compositionally biased region" description="Low complexity" evidence="3">
    <location>
        <begin position="13"/>
        <end position="25"/>
    </location>
</feature>
<evidence type="ECO:0000256" key="1">
    <source>
        <dbReference type="ARBA" id="ARBA00022679"/>
    </source>
</evidence>
<name>C7RJ17_ACCRE</name>
<dbReference type="InterPro" id="IPR029058">
    <property type="entry name" value="AB_hydrolase_fold"/>
</dbReference>
<dbReference type="Pfam" id="PF12551">
    <property type="entry name" value="PHBC_N"/>
    <property type="match status" value="1"/>
</dbReference>
<evidence type="ECO:0000259" key="4">
    <source>
        <dbReference type="Pfam" id="PF07167"/>
    </source>
</evidence>
<dbReference type="KEGG" id="app:CAP2UW1_0143"/>
<reference evidence="6" key="2">
    <citation type="submission" date="2009-09" db="EMBL/GenBank/DDBJ databases">
        <title>Complete sequence of chromosome of Candidatus Accumulibacter phosphatis clade IIA str. UW-1.</title>
        <authorList>
            <consortium name="US DOE Joint Genome Institute"/>
            <person name="Martin H.G."/>
            <person name="Ivanova N."/>
            <person name="Kunin V."/>
            <person name="Warnecke F."/>
            <person name="Barry K."/>
            <person name="He S."/>
            <person name="Salamov A."/>
            <person name="Szeto E."/>
            <person name="Dalin E."/>
            <person name="Pangilinan J.L."/>
            <person name="Lapidus A."/>
            <person name="Lowry S."/>
            <person name="Kyrpides N.C."/>
            <person name="McMahon K.D."/>
            <person name="Hugenholtz P."/>
        </authorList>
    </citation>
    <scope>NUCLEOTIDE SEQUENCE [LARGE SCALE GENOMIC DNA]</scope>
    <source>
        <strain evidence="6">UW-1</strain>
    </source>
</reference>
<protein>
    <submittedName>
        <fullName evidence="6">Poly-beta-hydroxybutyrate polymerase domain protein</fullName>
    </submittedName>
</protein>
<dbReference type="Pfam" id="PF07167">
    <property type="entry name" value="PhaC_N"/>
    <property type="match status" value="1"/>
</dbReference>
<dbReference type="InterPro" id="IPR022211">
    <property type="entry name" value="PHBC_N"/>
</dbReference>
<keyword evidence="2" id="KW-0012">Acyltransferase</keyword>